<proteinExistence type="predicted"/>
<organism evidence="1 2">
    <name type="scientific">Roseibium aggregatum</name>
    <dbReference type="NCBI Taxonomy" id="187304"/>
    <lineage>
        <taxon>Bacteria</taxon>
        <taxon>Pseudomonadati</taxon>
        <taxon>Pseudomonadota</taxon>
        <taxon>Alphaproteobacteria</taxon>
        <taxon>Hyphomicrobiales</taxon>
        <taxon>Stappiaceae</taxon>
        <taxon>Roseibium</taxon>
    </lineage>
</organism>
<keyword evidence="2" id="KW-1185">Reference proteome</keyword>
<dbReference type="Proteomes" id="UP000048926">
    <property type="component" value="Unassembled WGS sequence"/>
</dbReference>
<dbReference type="EMBL" id="CXST01000002">
    <property type="protein sequence ID" value="CTQ44259.1"/>
    <property type="molecule type" value="Genomic_DNA"/>
</dbReference>
<evidence type="ECO:0000313" key="1">
    <source>
        <dbReference type="EMBL" id="CTQ44259.1"/>
    </source>
</evidence>
<name>A0A0M6Y4H6_9HYPH</name>
<reference evidence="2" key="1">
    <citation type="submission" date="2015-07" db="EMBL/GenBank/DDBJ databases">
        <authorList>
            <person name="Rodrigo-Torres Lidia"/>
            <person name="Arahal R.David."/>
        </authorList>
    </citation>
    <scope>NUCLEOTIDE SEQUENCE [LARGE SCALE GENOMIC DNA]</scope>
    <source>
        <strain evidence="2">CECT 4801</strain>
    </source>
</reference>
<dbReference type="AlphaFoldDB" id="A0A0M6Y4H6"/>
<gene>
    <name evidence="1" type="ORF">LAL4801_02701</name>
</gene>
<evidence type="ECO:0000313" key="2">
    <source>
        <dbReference type="Proteomes" id="UP000048926"/>
    </source>
</evidence>
<accession>A0A0M6Y4H6</accession>
<sequence length="47" mass="5236">MGVAEQGQFVFCYVNVANEHHGYKKTTDATFGKLASDCLRRTGRGDR</sequence>
<protein>
    <submittedName>
        <fullName evidence="1">Uncharacterized protein</fullName>
    </submittedName>
</protein>